<protein>
    <recommendedName>
        <fullName evidence="3">Lipoprotein</fullName>
    </recommendedName>
</protein>
<organism evidence="1 2">
    <name type="scientific">Pseudothermotoga thermarum DSM 5069</name>
    <dbReference type="NCBI Taxonomy" id="688269"/>
    <lineage>
        <taxon>Bacteria</taxon>
        <taxon>Thermotogati</taxon>
        <taxon>Thermotogota</taxon>
        <taxon>Thermotogae</taxon>
        <taxon>Thermotogales</taxon>
        <taxon>Thermotogaceae</taxon>
        <taxon>Pseudothermotoga</taxon>
    </lineage>
</organism>
<evidence type="ECO:0000313" key="1">
    <source>
        <dbReference type="EMBL" id="AEH51705.1"/>
    </source>
</evidence>
<dbReference type="RefSeq" id="WP_013932914.1">
    <property type="nucleotide sequence ID" value="NC_015707.1"/>
</dbReference>
<dbReference type="STRING" id="688269.Theth_1657"/>
<name>F7YVP0_9THEM</name>
<reference evidence="1 2" key="1">
    <citation type="submission" date="2010-11" db="EMBL/GenBank/DDBJ databases">
        <title>The complete genome of Thermotoga thermarum DSM 5069.</title>
        <authorList>
            <consortium name="US DOE Joint Genome Institute (JGI-PGF)"/>
            <person name="Lucas S."/>
            <person name="Copeland A."/>
            <person name="Lapidus A."/>
            <person name="Bruce D."/>
            <person name="Goodwin L."/>
            <person name="Pitluck S."/>
            <person name="Kyrpides N."/>
            <person name="Mavromatis K."/>
            <person name="Ivanova N."/>
            <person name="Zeytun A."/>
            <person name="Brettin T."/>
            <person name="Detter J.C."/>
            <person name="Tapia R."/>
            <person name="Han C."/>
            <person name="Land M."/>
            <person name="Hauser L."/>
            <person name="Markowitz V."/>
            <person name="Cheng J.-F."/>
            <person name="Hugenholtz P."/>
            <person name="Woyke T."/>
            <person name="Wu D."/>
            <person name="Spring S."/>
            <person name="Schroeder M."/>
            <person name="Brambilla E."/>
            <person name="Klenk H.-P."/>
            <person name="Eisen J.A."/>
        </authorList>
    </citation>
    <scope>NUCLEOTIDE SEQUENCE [LARGE SCALE GENOMIC DNA]</scope>
    <source>
        <strain evidence="1 2">DSM 5069</strain>
    </source>
</reference>
<gene>
    <name evidence="1" type="ORF">Theth_1657</name>
</gene>
<dbReference type="KEGG" id="tta:Theth_1657"/>
<dbReference type="HOGENOM" id="CLU_1189122_0_0_0"/>
<keyword evidence="2" id="KW-1185">Reference proteome</keyword>
<dbReference type="AlphaFoldDB" id="F7YVP0"/>
<proteinExistence type="predicted"/>
<sequence precursor="true">MKGKWFLLILAALVVVALLASCGGVSPRVKPAYWHNIGEIIAKNADNEAKEIANANYGNKRTIFLWYDYDATPTGYSAREGWLTGSLTGVQDKDVYLNNVFKGNYSDPSNIQGIISAIGSDLKDSPASSNLTMYLRSEDGVFWSLVIGVGTETKQAGGTYVFVVFNPDPVFPNVPLYKVEDVQVEANWKNININPWKNKLPAAHKGYALFEISLSESVYKIVDALVLNPRWYW</sequence>
<dbReference type="PATRIC" id="fig|688269.3.peg.1704"/>
<accession>F7YVP0</accession>
<dbReference type="Proteomes" id="UP000006804">
    <property type="component" value="Chromosome"/>
</dbReference>
<dbReference type="EMBL" id="CP002351">
    <property type="protein sequence ID" value="AEH51705.1"/>
    <property type="molecule type" value="Genomic_DNA"/>
</dbReference>
<dbReference type="PROSITE" id="PS51257">
    <property type="entry name" value="PROKAR_LIPOPROTEIN"/>
    <property type="match status" value="1"/>
</dbReference>
<evidence type="ECO:0008006" key="3">
    <source>
        <dbReference type="Google" id="ProtNLM"/>
    </source>
</evidence>
<evidence type="ECO:0000313" key="2">
    <source>
        <dbReference type="Proteomes" id="UP000006804"/>
    </source>
</evidence>